<proteinExistence type="evidence at transcript level"/>
<dbReference type="SUPFAM" id="SSF56436">
    <property type="entry name" value="C-type lectin-like"/>
    <property type="match status" value="1"/>
</dbReference>
<evidence type="ECO:0000313" key="5">
    <source>
        <dbReference type="EMBL" id="CAB3231619.1"/>
    </source>
</evidence>
<keyword evidence="2" id="KW-0812">Transmembrane</keyword>
<keyword evidence="2" id="KW-1133">Transmembrane helix</keyword>
<feature type="compositionally biased region" description="Polar residues" evidence="1">
    <location>
        <begin position="326"/>
        <end position="337"/>
    </location>
</feature>
<sequence length="355" mass="40418">MALLFLLCLLCLSVSAEGRTWHNFNGFQYSIEMTPVTSYAEAETGCSALQAEVANVKTTAIFEFLKTYINLTDKPFSLYIGSKRIGNTTKFQWNDESGVSFPSRVWGQRQPNNLRGNDNCITMGFHKYPVESTSYRWWDVPCTNHNARYICEKTVADSPKPNTAIIASAVGGCVILVIICIVIVFVTSWRKRRRNRAVNEAVVIEYNARGDEIEPEETYNIPQIEENSFANHSIQPSSRHQDDDVNHYHAIREPRHENIIVDEVARPQAGSSDVYAQVRKSKQSTKVHDNGQQSRVQKYDHNQLDEVSYDTLQSSQHVEVQDPFASVSNPTNIYDNRQSADDKSDSAYDEIRRHK</sequence>
<dbReference type="PANTHER" id="PTHR22801:SF63">
    <property type="entry name" value="C-TYPE LECTIN DOMAIN-CONTAINING PROTEIN"/>
    <property type="match status" value="1"/>
</dbReference>
<accession>A0A6F9DA46</accession>
<dbReference type="PANTHER" id="PTHR22801">
    <property type="entry name" value="LITHOSTATHINE"/>
    <property type="match status" value="1"/>
</dbReference>
<evidence type="ECO:0000259" key="4">
    <source>
        <dbReference type="PROSITE" id="PS50041"/>
    </source>
</evidence>
<protein>
    <submittedName>
        <fullName evidence="5">C-type lectin domain family 4 member G-like</fullName>
    </submittedName>
</protein>
<feature type="transmembrane region" description="Helical" evidence="2">
    <location>
        <begin position="164"/>
        <end position="186"/>
    </location>
</feature>
<keyword evidence="3" id="KW-0732">Signal</keyword>
<dbReference type="Pfam" id="PF00059">
    <property type="entry name" value="Lectin_C"/>
    <property type="match status" value="1"/>
</dbReference>
<dbReference type="InterPro" id="IPR001304">
    <property type="entry name" value="C-type_lectin-like"/>
</dbReference>
<dbReference type="AlphaFoldDB" id="A0A6F9DA46"/>
<gene>
    <name evidence="5" type="primary">Clec4g</name>
</gene>
<evidence type="ECO:0000256" key="3">
    <source>
        <dbReference type="SAM" id="SignalP"/>
    </source>
</evidence>
<reference evidence="5" key="1">
    <citation type="submission" date="2020-04" db="EMBL/GenBank/DDBJ databases">
        <authorList>
            <person name="Neveu A P."/>
        </authorList>
    </citation>
    <scope>NUCLEOTIDE SEQUENCE</scope>
    <source>
        <tissue evidence="5">Whole embryo</tissue>
    </source>
</reference>
<feature type="signal peptide" evidence="3">
    <location>
        <begin position="1"/>
        <end position="18"/>
    </location>
</feature>
<feature type="compositionally biased region" description="Basic and acidic residues" evidence="1">
    <location>
        <begin position="338"/>
        <end position="355"/>
    </location>
</feature>
<dbReference type="GO" id="GO:0030246">
    <property type="term" value="F:carbohydrate binding"/>
    <property type="evidence" value="ECO:0007669"/>
    <property type="project" value="UniProtKB-KW"/>
</dbReference>
<dbReference type="Gene3D" id="3.10.100.10">
    <property type="entry name" value="Mannose-Binding Protein A, subunit A"/>
    <property type="match status" value="1"/>
</dbReference>
<dbReference type="InterPro" id="IPR016186">
    <property type="entry name" value="C-type_lectin-like/link_sf"/>
</dbReference>
<keyword evidence="2" id="KW-0472">Membrane</keyword>
<dbReference type="CDD" id="cd00037">
    <property type="entry name" value="CLECT"/>
    <property type="match status" value="1"/>
</dbReference>
<name>A0A6F9DA46_9ASCI</name>
<organism evidence="5">
    <name type="scientific">Phallusia mammillata</name>
    <dbReference type="NCBI Taxonomy" id="59560"/>
    <lineage>
        <taxon>Eukaryota</taxon>
        <taxon>Metazoa</taxon>
        <taxon>Chordata</taxon>
        <taxon>Tunicata</taxon>
        <taxon>Ascidiacea</taxon>
        <taxon>Phlebobranchia</taxon>
        <taxon>Ascidiidae</taxon>
        <taxon>Phallusia</taxon>
    </lineage>
</organism>
<feature type="chain" id="PRO_5026199276" evidence="3">
    <location>
        <begin position="19"/>
        <end position="355"/>
    </location>
</feature>
<evidence type="ECO:0000256" key="2">
    <source>
        <dbReference type="SAM" id="Phobius"/>
    </source>
</evidence>
<dbReference type="InterPro" id="IPR050801">
    <property type="entry name" value="Ca-Dep_Lectins_ImmuneDev"/>
</dbReference>
<evidence type="ECO:0000256" key="1">
    <source>
        <dbReference type="SAM" id="MobiDB-lite"/>
    </source>
</evidence>
<feature type="domain" description="C-type lectin" evidence="4">
    <location>
        <begin position="24"/>
        <end position="152"/>
    </location>
</feature>
<dbReference type="InterPro" id="IPR016187">
    <property type="entry name" value="CTDL_fold"/>
</dbReference>
<dbReference type="SMART" id="SM00034">
    <property type="entry name" value="CLECT"/>
    <property type="match status" value="1"/>
</dbReference>
<dbReference type="EMBL" id="LR784004">
    <property type="protein sequence ID" value="CAB3231619.1"/>
    <property type="molecule type" value="mRNA"/>
</dbReference>
<dbReference type="PROSITE" id="PS50041">
    <property type="entry name" value="C_TYPE_LECTIN_2"/>
    <property type="match status" value="1"/>
</dbReference>
<feature type="region of interest" description="Disordered" evidence="1">
    <location>
        <begin position="322"/>
        <end position="355"/>
    </location>
</feature>
<keyword evidence="5" id="KW-0430">Lectin</keyword>